<dbReference type="EMBL" id="BMMF01000001">
    <property type="protein sequence ID" value="GGK20038.1"/>
    <property type="molecule type" value="Genomic_DNA"/>
</dbReference>
<gene>
    <name evidence="1" type="ORF">GCM10011322_03380</name>
</gene>
<keyword evidence="2" id="KW-1185">Reference proteome</keyword>
<dbReference type="InterPro" id="IPR010982">
    <property type="entry name" value="Lambda_DNA-bd_dom_sf"/>
</dbReference>
<dbReference type="GO" id="GO:0003677">
    <property type="term" value="F:DNA binding"/>
    <property type="evidence" value="ECO:0007669"/>
    <property type="project" value="InterPro"/>
</dbReference>
<proteinExistence type="predicted"/>
<dbReference type="Gene3D" id="1.10.260.40">
    <property type="entry name" value="lambda repressor-like DNA-binding domains"/>
    <property type="match status" value="1"/>
</dbReference>
<sequence length="109" mass="12115">MRNMPPERRARLDAMTDDEIERRALEDPDAQPMTDEELARAVAGRSVRLSRQRDGLSQPEFAARYALPLDTVVALEAGSLLPDPALEAYLGAIERDPQSVLRSLAESVR</sequence>
<evidence type="ECO:0000313" key="2">
    <source>
        <dbReference type="Proteomes" id="UP000600449"/>
    </source>
</evidence>
<accession>A0A917Q3H2</accession>
<reference evidence="1 2" key="1">
    <citation type="journal article" date="2014" name="Int. J. Syst. Evol. Microbiol.">
        <title>Complete genome sequence of Corynebacterium casei LMG S-19264T (=DSM 44701T), isolated from a smear-ripened cheese.</title>
        <authorList>
            <consortium name="US DOE Joint Genome Institute (JGI-PGF)"/>
            <person name="Walter F."/>
            <person name="Albersmeier A."/>
            <person name="Kalinowski J."/>
            <person name="Ruckert C."/>
        </authorList>
    </citation>
    <scope>NUCLEOTIDE SEQUENCE [LARGE SCALE GENOMIC DNA]</scope>
    <source>
        <strain evidence="1 2">CGMCC 1.9161</strain>
    </source>
</reference>
<protein>
    <recommendedName>
        <fullName evidence="3">Helix-turn-helix protein</fullName>
    </recommendedName>
</protein>
<evidence type="ECO:0000313" key="1">
    <source>
        <dbReference type="EMBL" id="GGK20038.1"/>
    </source>
</evidence>
<dbReference type="AlphaFoldDB" id="A0A917Q3H2"/>
<comment type="caution">
    <text evidence="1">The sequence shown here is derived from an EMBL/GenBank/DDBJ whole genome shotgun (WGS) entry which is preliminary data.</text>
</comment>
<name>A0A917Q3H2_9HYPH</name>
<organism evidence="1 2">
    <name type="scientific">Salinarimonas ramus</name>
    <dbReference type="NCBI Taxonomy" id="690164"/>
    <lineage>
        <taxon>Bacteria</taxon>
        <taxon>Pseudomonadati</taxon>
        <taxon>Pseudomonadota</taxon>
        <taxon>Alphaproteobacteria</taxon>
        <taxon>Hyphomicrobiales</taxon>
        <taxon>Salinarimonadaceae</taxon>
        <taxon>Salinarimonas</taxon>
    </lineage>
</organism>
<evidence type="ECO:0008006" key="3">
    <source>
        <dbReference type="Google" id="ProtNLM"/>
    </source>
</evidence>
<dbReference type="Proteomes" id="UP000600449">
    <property type="component" value="Unassembled WGS sequence"/>
</dbReference>
<dbReference type="SUPFAM" id="SSF47413">
    <property type="entry name" value="lambda repressor-like DNA-binding domains"/>
    <property type="match status" value="1"/>
</dbReference>